<protein>
    <recommendedName>
        <fullName evidence="5">Thioredoxin domain-containing protein</fullName>
    </recommendedName>
</protein>
<dbReference type="Gene3D" id="3.40.30.10">
    <property type="entry name" value="Glutaredoxin"/>
    <property type="match status" value="2"/>
</dbReference>
<dbReference type="SUPFAM" id="SSF52833">
    <property type="entry name" value="Thioredoxin-like"/>
    <property type="match status" value="2"/>
</dbReference>
<dbReference type="AlphaFoldDB" id="A0A813DRM8"/>
<evidence type="ECO:0000313" key="2">
    <source>
        <dbReference type="EMBL" id="CAE8591936.1"/>
    </source>
</evidence>
<dbReference type="CDD" id="cd02961">
    <property type="entry name" value="PDI_a_family"/>
    <property type="match status" value="1"/>
</dbReference>
<dbReference type="EMBL" id="CAJNNV010005337">
    <property type="protein sequence ID" value="CAE8591936.1"/>
    <property type="molecule type" value="Genomic_DNA"/>
</dbReference>
<keyword evidence="1" id="KW-0732">Signal</keyword>
<reference evidence="2" key="1">
    <citation type="submission" date="2021-02" db="EMBL/GenBank/DDBJ databases">
        <authorList>
            <person name="Dougan E. K."/>
            <person name="Rhodes N."/>
            <person name="Thang M."/>
            <person name="Chan C."/>
        </authorList>
    </citation>
    <scope>NUCLEOTIDE SEQUENCE</scope>
</reference>
<comment type="caution">
    <text evidence="2">The sequence shown here is derived from an EMBL/GenBank/DDBJ whole genome shotgun (WGS) entry which is preliminary data.</text>
</comment>
<dbReference type="InterPro" id="IPR036249">
    <property type="entry name" value="Thioredoxin-like_sf"/>
</dbReference>
<evidence type="ECO:0000313" key="4">
    <source>
        <dbReference type="Proteomes" id="UP000654075"/>
    </source>
</evidence>
<evidence type="ECO:0000256" key="1">
    <source>
        <dbReference type="SAM" id="SignalP"/>
    </source>
</evidence>
<feature type="non-terminal residue" evidence="2">
    <location>
        <position position="291"/>
    </location>
</feature>
<dbReference type="Proteomes" id="UP000654075">
    <property type="component" value="Unassembled WGS sequence"/>
</dbReference>
<dbReference type="EMBL" id="CAJNNW010012495">
    <property type="protein sequence ID" value="CAE8654340.1"/>
    <property type="molecule type" value="Genomic_DNA"/>
</dbReference>
<gene>
    <name evidence="2" type="ORF">PGLA1383_LOCUS10596</name>
    <name evidence="3" type="ORF">PGLA2088_LOCUS10971</name>
</gene>
<keyword evidence="4" id="KW-1185">Reference proteome</keyword>
<organism evidence="2 4">
    <name type="scientific">Polarella glacialis</name>
    <name type="common">Dinoflagellate</name>
    <dbReference type="NCBI Taxonomy" id="89957"/>
    <lineage>
        <taxon>Eukaryota</taxon>
        <taxon>Sar</taxon>
        <taxon>Alveolata</taxon>
        <taxon>Dinophyceae</taxon>
        <taxon>Suessiales</taxon>
        <taxon>Suessiaceae</taxon>
        <taxon>Polarella</taxon>
    </lineage>
</organism>
<accession>A0A813DRM8</accession>
<evidence type="ECO:0000313" key="3">
    <source>
        <dbReference type="EMBL" id="CAE8654340.1"/>
    </source>
</evidence>
<dbReference type="OrthoDB" id="438222at2759"/>
<proteinExistence type="predicted"/>
<sequence>MASELAGARPQAPAGRRRALTLLGLLLCSPLAVGEPCQDRVGGDAIVQFTAEESTCCYDLDEFLQDNDYVYVLFYSQKGRLNIDISAKFDQLAREWKWSRIHFGKIDADQDREMAKKWVEPGMVPTNVMYKFGRPVEVKPKDFEQIRDRHQGSPDGQKWMLTKYMGEDKEGSNLHYASTLLTAKKHAKFLKNHQVAIVGYFRKESDQHHKAFSEAVWKLHQDIDRDDIGAGVAAVINPAVSKKLDVQVPKLVVYLDGRAIEEDGHTPLPAKWTVEAVLSYVRQFNLLGEAE</sequence>
<evidence type="ECO:0008006" key="5">
    <source>
        <dbReference type="Google" id="ProtNLM"/>
    </source>
</evidence>
<dbReference type="CDD" id="cd02981">
    <property type="entry name" value="PDI_b_family"/>
    <property type="match status" value="1"/>
</dbReference>
<feature type="signal peptide" evidence="1">
    <location>
        <begin position="1"/>
        <end position="34"/>
    </location>
</feature>
<name>A0A813DRM8_POLGL</name>
<feature type="chain" id="PRO_5036221860" description="Thioredoxin domain-containing protein" evidence="1">
    <location>
        <begin position="35"/>
        <end position="291"/>
    </location>
</feature>
<dbReference type="Proteomes" id="UP000626109">
    <property type="component" value="Unassembled WGS sequence"/>
</dbReference>